<sequence length="178" mass="18139">MKGLLKSALTISALSSVVIAPLLMNAGQASAQTQKGTDASYIGAGVAGGVTNGGQAGQDAQFGGNVTGRLKLGPTPFSARTQILFTDETTAIIPQVSIDAPIAKGTNVYLAGGYSFVETDGKQTPLGDRDGVALTAGVESEVAKNFMLYGNTTLGMKTYQNSPASAVSIQGGVGYRFR</sequence>
<accession>A0ABR8AIR4</accession>
<reference evidence="4 5" key="1">
    <citation type="journal article" date="2020" name="ISME J.">
        <title>Comparative genomics reveals insights into cyanobacterial evolution and habitat adaptation.</title>
        <authorList>
            <person name="Chen M.Y."/>
            <person name="Teng W.K."/>
            <person name="Zhao L."/>
            <person name="Hu C.X."/>
            <person name="Zhou Y.K."/>
            <person name="Han B.P."/>
            <person name="Song L.R."/>
            <person name="Shu W.S."/>
        </authorList>
    </citation>
    <scope>NUCLEOTIDE SEQUENCE [LARGE SCALE GENOMIC DNA]</scope>
    <source>
        <strain evidence="4 5">FACHB-288</strain>
    </source>
</reference>
<dbReference type="InterPro" id="IPR011250">
    <property type="entry name" value="OMP/PagP_B-barrel"/>
</dbReference>
<evidence type="ECO:0000313" key="4">
    <source>
        <dbReference type="EMBL" id="MBD2199784.1"/>
    </source>
</evidence>
<dbReference type="EMBL" id="JACJQH010000068">
    <property type="protein sequence ID" value="MBD2199784.1"/>
    <property type="molecule type" value="Genomic_DNA"/>
</dbReference>
<organism evidence="4 5">
    <name type="scientific">Calothrix parietina FACHB-288</name>
    <dbReference type="NCBI Taxonomy" id="2692896"/>
    <lineage>
        <taxon>Bacteria</taxon>
        <taxon>Bacillati</taxon>
        <taxon>Cyanobacteriota</taxon>
        <taxon>Cyanophyceae</taxon>
        <taxon>Nostocales</taxon>
        <taxon>Calotrichaceae</taxon>
        <taxon>Calothrix</taxon>
    </lineage>
</organism>
<keyword evidence="5" id="KW-1185">Reference proteome</keyword>
<evidence type="ECO:0000313" key="5">
    <source>
        <dbReference type="Proteomes" id="UP000658514"/>
    </source>
</evidence>
<gene>
    <name evidence="4" type="ORF">H6G24_30655</name>
</gene>
<evidence type="ECO:0000256" key="1">
    <source>
        <dbReference type="ARBA" id="ARBA00022729"/>
    </source>
</evidence>
<keyword evidence="1 2" id="KW-0732">Signal</keyword>
<feature type="domain" description="Outer membrane protein beta-barrel" evidence="3">
    <location>
        <begin position="22"/>
        <end position="177"/>
    </location>
</feature>
<feature type="signal peptide" evidence="2">
    <location>
        <begin position="1"/>
        <end position="31"/>
    </location>
</feature>
<protein>
    <submittedName>
        <fullName evidence="4">Outer membrane beta-barrel protein</fullName>
    </submittedName>
</protein>
<dbReference type="SUPFAM" id="SSF56925">
    <property type="entry name" value="OMPA-like"/>
    <property type="match status" value="1"/>
</dbReference>
<dbReference type="InterPro" id="IPR027385">
    <property type="entry name" value="Beta-barrel_OMP"/>
</dbReference>
<dbReference type="RefSeq" id="WP_190550384.1">
    <property type="nucleotide sequence ID" value="NZ_CAWPNO010000104.1"/>
</dbReference>
<evidence type="ECO:0000259" key="3">
    <source>
        <dbReference type="Pfam" id="PF13505"/>
    </source>
</evidence>
<dbReference type="Pfam" id="PF13505">
    <property type="entry name" value="OMP_b-brl"/>
    <property type="match status" value="1"/>
</dbReference>
<feature type="chain" id="PRO_5045166149" evidence="2">
    <location>
        <begin position="32"/>
        <end position="178"/>
    </location>
</feature>
<name>A0ABR8AIR4_9CYAN</name>
<proteinExistence type="predicted"/>
<evidence type="ECO:0000256" key="2">
    <source>
        <dbReference type="SAM" id="SignalP"/>
    </source>
</evidence>
<comment type="caution">
    <text evidence="4">The sequence shown here is derived from an EMBL/GenBank/DDBJ whole genome shotgun (WGS) entry which is preliminary data.</text>
</comment>
<dbReference type="Proteomes" id="UP000658514">
    <property type="component" value="Unassembled WGS sequence"/>
</dbReference>